<dbReference type="InterPro" id="IPR036638">
    <property type="entry name" value="HLH_DNA-bd_sf"/>
</dbReference>
<sequence>MQNPLPFYPEYNSYSTGDGFLPNIQDTSIENDILGVRSSTSMNMTQMPVMSQAMSSSGLVPSRKRKVTTDTDASYSPASVYSDNSNISDTSYPTFSRQSMDFPRGIQSVRNGTIATTSNLTTSAEEGSSDDNEDEEESDLARKREKHTQVEAQRRALEKAHFRELSTLIGGRNDSKSSKLHHLDLLRIAADLITKMNERHKHDPLRPSNLTDNELNFLTIEASNSFLFVTTIESSAFCIIRVTDSIHRVLNITPDQWLGQNFLAFLHPEDKLHVQSQLMSLNQRVGTKIHFDCRLQQGNSDSYSSVSIDGITKMLDRSLTPLQTNTPGILAFIGICHLPLITKYSETNMCIYKNPQSLTFRCRISPHDWKIFLVDRSVSTLPSISYDIFRQKSILQFIPNHEQAHVHQTLLRSTTASTTETISCHFIHPALEQSIPMSLEIKSFFNPVIHRADFIELTFKNLNTKLDTSIYDLKDGEKEIDNLLFGSESSTSISQLMEQQIPNNPQIQNSQYFYPNEWITKNELI</sequence>
<evidence type="ECO:0000256" key="4">
    <source>
        <dbReference type="ARBA" id="ARBA00023163"/>
    </source>
</evidence>
<dbReference type="InterPro" id="IPR001067">
    <property type="entry name" value="Nuc_translocat"/>
</dbReference>
<gene>
    <name evidence="10" type="ORF">OKA104_LOCUS6010</name>
    <name evidence="9" type="ORF">VCS650_LOCUS4690</name>
</gene>
<dbReference type="PRINTS" id="PR00785">
    <property type="entry name" value="NCTRNSLOCATR"/>
</dbReference>
<dbReference type="InterPro" id="IPR050933">
    <property type="entry name" value="Circadian_TF"/>
</dbReference>
<dbReference type="Proteomes" id="UP000663891">
    <property type="component" value="Unassembled WGS sequence"/>
</dbReference>
<feature type="region of interest" description="Disordered" evidence="6">
    <location>
        <begin position="108"/>
        <end position="150"/>
    </location>
</feature>
<dbReference type="SUPFAM" id="SSF55785">
    <property type="entry name" value="PYP-like sensor domain (PAS domain)"/>
    <property type="match status" value="1"/>
</dbReference>
<keyword evidence="2" id="KW-0805">Transcription regulation</keyword>
<dbReference type="GO" id="GO:0005634">
    <property type="term" value="C:nucleus"/>
    <property type="evidence" value="ECO:0007669"/>
    <property type="project" value="InterPro"/>
</dbReference>
<dbReference type="AlphaFoldDB" id="A0A813TNB9"/>
<dbReference type="PROSITE" id="PS50112">
    <property type="entry name" value="PAS"/>
    <property type="match status" value="1"/>
</dbReference>
<feature type="domain" description="BHLH" evidence="8">
    <location>
        <begin position="142"/>
        <end position="196"/>
    </location>
</feature>
<dbReference type="SMART" id="SM00091">
    <property type="entry name" value="PAS"/>
    <property type="match status" value="2"/>
</dbReference>
<proteinExistence type="predicted"/>
<evidence type="ECO:0000313" key="11">
    <source>
        <dbReference type="Proteomes" id="UP000663891"/>
    </source>
</evidence>
<keyword evidence="1" id="KW-0677">Repeat</keyword>
<evidence type="ECO:0000256" key="3">
    <source>
        <dbReference type="ARBA" id="ARBA00023125"/>
    </source>
</evidence>
<dbReference type="InterPro" id="IPR035965">
    <property type="entry name" value="PAS-like_dom_sf"/>
</dbReference>
<evidence type="ECO:0000259" key="7">
    <source>
        <dbReference type="PROSITE" id="PS50112"/>
    </source>
</evidence>
<dbReference type="Gene3D" id="3.30.450.20">
    <property type="entry name" value="PAS domain"/>
    <property type="match status" value="1"/>
</dbReference>
<evidence type="ECO:0000313" key="10">
    <source>
        <dbReference type="EMBL" id="CAF3588941.1"/>
    </source>
</evidence>
<evidence type="ECO:0000256" key="2">
    <source>
        <dbReference type="ARBA" id="ARBA00023015"/>
    </source>
</evidence>
<reference evidence="9" key="1">
    <citation type="submission" date="2021-02" db="EMBL/GenBank/DDBJ databases">
        <authorList>
            <person name="Nowell W R."/>
        </authorList>
    </citation>
    <scope>NUCLEOTIDE SEQUENCE</scope>
</reference>
<dbReference type="OrthoDB" id="10016818at2759"/>
<keyword evidence="5" id="KW-0539">Nucleus</keyword>
<dbReference type="EMBL" id="CAJNON010000026">
    <property type="protein sequence ID" value="CAF0813677.1"/>
    <property type="molecule type" value="Genomic_DNA"/>
</dbReference>
<dbReference type="InterPro" id="IPR000014">
    <property type="entry name" value="PAS"/>
</dbReference>
<keyword evidence="3" id="KW-0238">DNA-binding</keyword>
<dbReference type="InterPro" id="IPR011598">
    <property type="entry name" value="bHLH_dom"/>
</dbReference>
<evidence type="ECO:0000256" key="1">
    <source>
        <dbReference type="ARBA" id="ARBA00022737"/>
    </source>
</evidence>
<dbReference type="GO" id="GO:0003700">
    <property type="term" value="F:DNA-binding transcription factor activity"/>
    <property type="evidence" value="ECO:0007669"/>
    <property type="project" value="InterPro"/>
</dbReference>
<dbReference type="GO" id="GO:0003677">
    <property type="term" value="F:DNA binding"/>
    <property type="evidence" value="ECO:0007669"/>
    <property type="project" value="UniProtKB-KW"/>
</dbReference>
<feature type="region of interest" description="Disordered" evidence="6">
    <location>
        <begin position="53"/>
        <end position="87"/>
    </location>
</feature>
<dbReference type="GO" id="GO:0005737">
    <property type="term" value="C:cytoplasm"/>
    <property type="evidence" value="ECO:0007669"/>
    <property type="project" value="InterPro"/>
</dbReference>
<feature type="compositionally biased region" description="Polar residues" evidence="6">
    <location>
        <begin position="70"/>
        <end position="87"/>
    </location>
</feature>
<organism evidence="9 11">
    <name type="scientific">Adineta steineri</name>
    <dbReference type="NCBI Taxonomy" id="433720"/>
    <lineage>
        <taxon>Eukaryota</taxon>
        <taxon>Metazoa</taxon>
        <taxon>Spiralia</taxon>
        <taxon>Gnathifera</taxon>
        <taxon>Rotifera</taxon>
        <taxon>Eurotatoria</taxon>
        <taxon>Bdelloidea</taxon>
        <taxon>Adinetida</taxon>
        <taxon>Adinetidae</taxon>
        <taxon>Adineta</taxon>
    </lineage>
</organism>
<dbReference type="PROSITE" id="PS50888">
    <property type="entry name" value="BHLH"/>
    <property type="match status" value="1"/>
</dbReference>
<protein>
    <submittedName>
        <fullName evidence="9">Uncharacterized protein</fullName>
    </submittedName>
</protein>
<feature type="compositionally biased region" description="Basic and acidic residues" evidence="6">
    <location>
        <begin position="139"/>
        <end position="150"/>
    </location>
</feature>
<evidence type="ECO:0000259" key="8">
    <source>
        <dbReference type="PROSITE" id="PS50888"/>
    </source>
</evidence>
<dbReference type="EMBL" id="CAJOAY010000216">
    <property type="protein sequence ID" value="CAF3588941.1"/>
    <property type="molecule type" value="Genomic_DNA"/>
</dbReference>
<dbReference type="SUPFAM" id="SSF47459">
    <property type="entry name" value="HLH, helix-loop-helix DNA-binding domain"/>
    <property type="match status" value="1"/>
</dbReference>
<evidence type="ECO:0000313" key="9">
    <source>
        <dbReference type="EMBL" id="CAF0813677.1"/>
    </source>
</evidence>
<dbReference type="GO" id="GO:0005667">
    <property type="term" value="C:transcription regulator complex"/>
    <property type="evidence" value="ECO:0007669"/>
    <property type="project" value="InterPro"/>
</dbReference>
<evidence type="ECO:0000256" key="6">
    <source>
        <dbReference type="SAM" id="MobiDB-lite"/>
    </source>
</evidence>
<dbReference type="Proteomes" id="UP000663881">
    <property type="component" value="Unassembled WGS sequence"/>
</dbReference>
<feature type="compositionally biased region" description="Polar residues" evidence="6">
    <location>
        <begin position="108"/>
        <end position="122"/>
    </location>
</feature>
<accession>A0A813TNB9</accession>
<keyword evidence="4" id="KW-0804">Transcription</keyword>
<dbReference type="PANTHER" id="PTHR23042">
    <property type="entry name" value="CIRCADIAN PROTEIN CLOCK/ARNT/BMAL/PAS"/>
    <property type="match status" value="1"/>
</dbReference>
<evidence type="ECO:0000256" key="5">
    <source>
        <dbReference type="ARBA" id="ARBA00023242"/>
    </source>
</evidence>
<comment type="caution">
    <text evidence="9">The sequence shown here is derived from an EMBL/GenBank/DDBJ whole genome shotgun (WGS) entry which is preliminary data.</text>
</comment>
<name>A0A813TNB9_9BILA</name>
<feature type="domain" description="PAS" evidence="7">
    <location>
        <begin position="220"/>
        <end position="278"/>
    </location>
</feature>
<dbReference type="GO" id="GO:0046983">
    <property type="term" value="F:protein dimerization activity"/>
    <property type="evidence" value="ECO:0007669"/>
    <property type="project" value="InterPro"/>
</dbReference>
<dbReference type="CDD" id="cd00130">
    <property type="entry name" value="PAS"/>
    <property type="match status" value="1"/>
</dbReference>
<feature type="compositionally biased region" description="Acidic residues" evidence="6">
    <location>
        <begin position="127"/>
        <end position="138"/>
    </location>
</feature>